<dbReference type="GO" id="GO:0051903">
    <property type="term" value="F:S-(hydroxymethyl)glutathione dehydrogenase [NAD(P)+] activity"/>
    <property type="evidence" value="ECO:0007669"/>
    <property type="project" value="TreeGrafter"/>
</dbReference>
<name>A0A9D2IEA8_9FIRM</name>
<keyword evidence="4" id="KW-0520">NAD</keyword>
<dbReference type="GO" id="GO:0046294">
    <property type="term" value="P:formaldehyde catabolic process"/>
    <property type="evidence" value="ECO:0007669"/>
    <property type="project" value="TreeGrafter"/>
</dbReference>
<reference evidence="7" key="2">
    <citation type="submission" date="2021-04" db="EMBL/GenBank/DDBJ databases">
        <authorList>
            <person name="Gilroy R."/>
        </authorList>
    </citation>
    <scope>NUCLEOTIDE SEQUENCE</scope>
    <source>
        <strain evidence="7">CHK192-9172</strain>
    </source>
</reference>
<dbReference type="Pfam" id="PF08240">
    <property type="entry name" value="ADH_N"/>
    <property type="match status" value="1"/>
</dbReference>
<comment type="caution">
    <text evidence="7">The sequence shown here is derived from an EMBL/GenBank/DDBJ whole genome shotgun (WGS) entry which is preliminary data.</text>
</comment>
<dbReference type="SMART" id="SM00829">
    <property type="entry name" value="PKS_ER"/>
    <property type="match status" value="1"/>
</dbReference>
<reference evidence="7" key="1">
    <citation type="journal article" date="2021" name="PeerJ">
        <title>Extensive microbial diversity within the chicken gut microbiome revealed by metagenomics and culture.</title>
        <authorList>
            <person name="Gilroy R."/>
            <person name="Ravi A."/>
            <person name="Getino M."/>
            <person name="Pursley I."/>
            <person name="Horton D.L."/>
            <person name="Alikhan N.F."/>
            <person name="Baker D."/>
            <person name="Gharbi K."/>
            <person name="Hall N."/>
            <person name="Watson M."/>
            <person name="Adriaenssens E.M."/>
            <person name="Foster-Nyarko E."/>
            <person name="Jarju S."/>
            <person name="Secka A."/>
            <person name="Antonio M."/>
            <person name="Oren A."/>
            <person name="Chaudhuri R.R."/>
            <person name="La Ragione R."/>
            <person name="Hildebrand F."/>
            <person name="Pallen M.J."/>
        </authorList>
    </citation>
    <scope>NUCLEOTIDE SEQUENCE</scope>
    <source>
        <strain evidence="7">CHK192-9172</strain>
    </source>
</reference>
<dbReference type="Pfam" id="PF00107">
    <property type="entry name" value="ADH_zinc_N"/>
    <property type="match status" value="1"/>
</dbReference>
<protein>
    <submittedName>
        <fullName evidence="7">Alcohol dehydrogenase catalytic domain-containing protein</fullName>
    </submittedName>
</protein>
<dbReference type="InterPro" id="IPR036291">
    <property type="entry name" value="NAD(P)-bd_dom_sf"/>
</dbReference>
<dbReference type="Gene3D" id="3.40.50.720">
    <property type="entry name" value="NAD(P)-binding Rossmann-like Domain"/>
    <property type="match status" value="1"/>
</dbReference>
<keyword evidence="3" id="KW-0560">Oxidoreductase</keyword>
<evidence type="ECO:0000256" key="3">
    <source>
        <dbReference type="ARBA" id="ARBA00023002"/>
    </source>
</evidence>
<accession>A0A9D2IEA8</accession>
<evidence type="ECO:0000256" key="2">
    <source>
        <dbReference type="ARBA" id="ARBA00022833"/>
    </source>
</evidence>
<dbReference type="PANTHER" id="PTHR43880">
    <property type="entry name" value="ALCOHOL DEHYDROGENASE"/>
    <property type="match status" value="1"/>
</dbReference>
<dbReference type="GO" id="GO:0005829">
    <property type="term" value="C:cytosol"/>
    <property type="evidence" value="ECO:0007669"/>
    <property type="project" value="TreeGrafter"/>
</dbReference>
<dbReference type="InterPro" id="IPR002328">
    <property type="entry name" value="ADH_Zn_CS"/>
</dbReference>
<proteinExistence type="inferred from homology"/>
<evidence type="ECO:0000256" key="1">
    <source>
        <dbReference type="ARBA" id="ARBA00022723"/>
    </source>
</evidence>
<organism evidence="7 8">
    <name type="scientific">Candidatus Eubacterium avistercoris</name>
    <dbReference type="NCBI Taxonomy" id="2838567"/>
    <lineage>
        <taxon>Bacteria</taxon>
        <taxon>Bacillati</taxon>
        <taxon>Bacillota</taxon>
        <taxon>Clostridia</taxon>
        <taxon>Eubacteriales</taxon>
        <taxon>Eubacteriaceae</taxon>
        <taxon>Eubacterium</taxon>
    </lineage>
</organism>
<dbReference type="PANTHER" id="PTHR43880:SF12">
    <property type="entry name" value="ALCOHOL DEHYDROGENASE CLASS-3"/>
    <property type="match status" value="1"/>
</dbReference>
<evidence type="ECO:0000256" key="4">
    <source>
        <dbReference type="ARBA" id="ARBA00023027"/>
    </source>
</evidence>
<dbReference type="SUPFAM" id="SSF50129">
    <property type="entry name" value="GroES-like"/>
    <property type="match status" value="1"/>
</dbReference>
<dbReference type="InterPro" id="IPR011032">
    <property type="entry name" value="GroES-like_sf"/>
</dbReference>
<dbReference type="PROSITE" id="PS00059">
    <property type="entry name" value="ADH_ZINC"/>
    <property type="match status" value="1"/>
</dbReference>
<sequence length="372" mass="39814">MKIKAALCNTQQNPPEFKIQEVDIIEPRQNEVRIKIVSAGICHTDIAYATDEWGIPIPLPMVMGHEGAGIVESVGPGVTKVKPGDHVVISIPSCGCCEACNTGKSWFCAKTADLSLLAGGFDFFDTTPLSKDGEPVHILFQQSSFAEYVVTNHRSVVKIPDDMDLKDAGPLSCGLHTGAGGVYSVLKPQIGEWVLVTGAGAVGLAAVWMAKAMGAKVCLADIADDRLQLAKETGVDAIVNTKGMSQEEMTVALKETMDGTGAHCLLEACGVTPVIKAAMLAVRAGGRICQAAVGGKIEFDSWFFGEVDSKEITFSRMGNVSSGLIIPILCELYKEGKFPINRIYTYYSFNDIQKAVDEYMAGKAVKPVLLFD</sequence>
<dbReference type="SUPFAM" id="SSF51735">
    <property type="entry name" value="NAD(P)-binding Rossmann-fold domains"/>
    <property type="match status" value="1"/>
</dbReference>
<feature type="domain" description="Enoyl reductase (ER)" evidence="6">
    <location>
        <begin position="12"/>
        <end position="369"/>
    </location>
</feature>
<gene>
    <name evidence="7" type="ORF">IAA08_00890</name>
</gene>
<dbReference type="AlphaFoldDB" id="A0A9D2IEA8"/>
<dbReference type="InterPro" id="IPR013154">
    <property type="entry name" value="ADH-like_N"/>
</dbReference>
<keyword evidence="1 5" id="KW-0479">Metal-binding</keyword>
<dbReference type="GO" id="GO:0008270">
    <property type="term" value="F:zinc ion binding"/>
    <property type="evidence" value="ECO:0007669"/>
    <property type="project" value="InterPro"/>
</dbReference>
<dbReference type="Gene3D" id="3.90.180.10">
    <property type="entry name" value="Medium-chain alcohol dehydrogenases, catalytic domain"/>
    <property type="match status" value="1"/>
</dbReference>
<keyword evidence="2 5" id="KW-0862">Zinc</keyword>
<evidence type="ECO:0000313" key="8">
    <source>
        <dbReference type="Proteomes" id="UP000824024"/>
    </source>
</evidence>
<dbReference type="InterPro" id="IPR020843">
    <property type="entry name" value="ER"/>
</dbReference>
<dbReference type="InterPro" id="IPR013149">
    <property type="entry name" value="ADH-like_C"/>
</dbReference>
<evidence type="ECO:0000259" key="6">
    <source>
        <dbReference type="SMART" id="SM00829"/>
    </source>
</evidence>
<evidence type="ECO:0000256" key="5">
    <source>
        <dbReference type="RuleBase" id="RU361277"/>
    </source>
</evidence>
<dbReference type="EMBL" id="DXCH01000027">
    <property type="protein sequence ID" value="HIZ06474.1"/>
    <property type="molecule type" value="Genomic_DNA"/>
</dbReference>
<comment type="similarity">
    <text evidence="5">Belongs to the zinc-containing alcohol dehydrogenase family.</text>
</comment>
<evidence type="ECO:0000313" key="7">
    <source>
        <dbReference type="EMBL" id="HIZ06474.1"/>
    </source>
</evidence>
<dbReference type="Proteomes" id="UP000824024">
    <property type="component" value="Unassembled WGS sequence"/>
</dbReference>
<comment type="cofactor">
    <cofactor evidence="5">
        <name>Zn(2+)</name>
        <dbReference type="ChEBI" id="CHEBI:29105"/>
    </cofactor>
</comment>